<feature type="non-terminal residue" evidence="3">
    <location>
        <position position="119"/>
    </location>
</feature>
<evidence type="ECO:0000256" key="2">
    <source>
        <dbReference type="ARBA" id="ARBA00022695"/>
    </source>
</evidence>
<name>X1BHE3_9ZZZZ</name>
<evidence type="ECO:0000313" key="3">
    <source>
        <dbReference type="EMBL" id="GAG83523.1"/>
    </source>
</evidence>
<dbReference type="PANTHER" id="PTHR32125:SF4">
    <property type="entry name" value="2-C-METHYL-D-ERYTHRITOL 4-PHOSPHATE CYTIDYLYLTRANSFERASE, CHLOROPLASTIC"/>
    <property type="match status" value="1"/>
</dbReference>
<reference evidence="3" key="1">
    <citation type="journal article" date="2014" name="Front. Microbiol.">
        <title>High frequency of phylogenetically diverse reductive dehalogenase-homologous genes in deep subseafloor sedimentary metagenomes.</title>
        <authorList>
            <person name="Kawai M."/>
            <person name="Futagami T."/>
            <person name="Toyoda A."/>
            <person name="Takaki Y."/>
            <person name="Nishi S."/>
            <person name="Hori S."/>
            <person name="Arai W."/>
            <person name="Tsubouchi T."/>
            <person name="Morono Y."/>
            <person name="Uchiyama I."/>
            <person name="Ito T."/>
            <person name="Fujiyama A."/>
            <person name="Inagaki F."/>
            <person name="Takami H."/>
        </authorList>
    </citation>
    <scope>NUCLEOTIDE SEQUENCE</scope>
    <source>
        <strain evidence="3">Expedition CK06-06</strain>
    </source>
</reference>
<dbReference type="InterPro" id="IPR034683">
    <property type="entry name" value="IspD/TarI"/>
</dbReference>
<gene>
    <name evidence="3" type="ORF">S01H4_28240</name>
</gene>
<dbReference type="SUPFAM" id="SSF53448">
    <property type="entry name" value="Nucleotide-diphospho-sugar transferases"/>
    <property type="match status" value="1"/>
</dbReference>
<dbReference type="PANTHER" id="PTHR32125">
    <property type="entry name" value="2-C-METHYL-D-ERYTHRITOL 4-PHOSPHATE CYTIDYLYLTRANSFERASE, CHLOROPLASTIC"/>
    <property type="match status" value="1"/>
</dbReference>
<dbReference type="GO" id="GO:0050518">
    <property type="term" value="F:2-C-methyl-D-erythritol 4-phosphate cytidylyltransferase activity"/>
    <property type="evidence" value="ECO:0007669"/>
    <property type="project" value="TreeGrafter"/>
</dbReference>
<dbReference type="InterPro" id="IPR050088">
    <property type="entry name" value="IspD/TarI_cytidylyltransf_bact"/>
</dbReference>
<dbReference type="AlphaFoldDB" id="X1BHE3"/>
<accession>X1BHE3</accession>
<keyword evidence="1" id="KW-0808">Transferase</keyword>
<proteinExistence type="predicted"/>
<dbReference type="Pfam" id="PF01128">
    <property type="entry name" value="IspD"/>
    <property type="match status" value="1"/>
</dbReference>
<comment type="caution">
    <text evidence="3">The sequence shown here is derived from an EMBL/GenBank/DDBJ whole genome shotgun (WGS) entry which is preliminary data.</text>
</comment>
<evidence type="ECO:0000256" key="1">
    <source>
        <dbReference type="ARBA" id="ARBA00022679"/>
    </source>
</evidence>
<protein>
    <recommendedName>
        <fullName evidence="4">2-C-methyl-D-erythritol 4-phosphate cytidylyltransferase</fullName>
    </recommendedName>
</protein>
<dbReference type="EMBL" id="BART01013987">
    <property type="protein sequence ID" value="GAG83523.1"/>
    <property type="molecule type" value="Genomic_DNA"/>
</dbReference>
<dbReference type="Gene3D" id="3.90.550.10">
    <property type="entry name" value="Spore Coat Polysaccharide Biosynthesis Protein SpsA, Chain A"/>
    <property type="match status" value="1"/>
</dbReference>
<sequence>MLGDRPVLAHTLVAFEKCEVIEEMFVVIPKGDHAFCQQKIVSPLTLRKEVHLVTGGPTRQSSVLNGLKATEGKFEVVAIHDGVRPLVKIEQIAECVRVAEEYGGCIPATQATDTVKTVD</sequence>
<organism evidence="3">
    <name type="scientific">marine sediment metagenome</name>
    <dbReference type="NCBI Taxonomy" id="412755"/>
    <lineage>
        <taxon>unclassified sequences</taxon>
        <taxon>metagenomes</taxon>
        <taxon>ecological metagenomes</taxon>
    </lineage>
</organism>
<evidence type="ECO:0008006" key="4">
    <source>
        <dbReference type="Google" id="ProtNLM"/>
    </source>
</evidence>
<keyword evidence="2" id="KW-0548">Nucleotidyltransferase</keyword>
<dbReference type="InterPro" id="IPR029044">
    <property type="entry name" value="Nucleotide-diphossugar_trans"/>
</dbReference>